<evidence type="ECO:0000313" key="2">
    <source>
        <dbReference type="Proteomes" id="UP001281147"/>
    </source>
</evidence>
<protein>
    <submittedName>
        <fullName evidence="1">Uncharacterized protein</fullName>
    </submittedName>
</protein>
<dbReference type="Proteomes" id="UP001281147">
    <property type="component" value="Unassembled WGS sequence"/>
</dbReference>
<gene>
    <name evidence="1" type="ORF">LTR37_008523</name>
</gene>
<keyword evidence="2" id="KW-1185">Reference proteome</keyword>
<sequence>MGTKALLLGTMLPLASLAFPDHLEQRFPTVPNIMEFDCSVIPEVCAVSIDRNISSDTMKD</sequence>
<reference evidence="1" key="1">
    <citation type="submission" date="2023-07" db="EMBL/GenBank/DDBJ databases">
        <title>Black Yeasts Isolated from many extreme environments.</title>
        <authorList>
            <person name="Coleine C."/>
            <person name="Stajich J.E."/>
            <person name="Selbmann L."/>
        </authorList>
    </citation>
    <scope>NUCLEOTIDE SEQUENCE</scope>
    <source>
        <strain evidence="1">CCFEE 5714</strain>
    </source>
</reference>
<organism evidence="1 2">
    <name type="scientific">Vermiconidia calcicola</name>
    <dbReference type="NCBI Taxonomy" id="1690605"/>
    <lineage>
        <taxon>Eukaryota</taxon>
        <taxon>Fungi</taxon>
        <taxon>Dikarya</taxon>
        <taxon>Ascomycota</taxon>
        <taxon>Pezizomycotina</taxon>
        <taxon>Dothideomycetes</taxon>
        <taxon>Dothideomycetidae</taxon>
        <taxon>Mycosphaerellales</taxon>
        <taxon>Extremaceae</taxon>
        <taxon>Vermiconidia</taxon>
    </lineage>
</organism>
<comment type="caution">
    <text evidence="1">The sequence shown here is derived from an EMBL/GenBank/DDBJ whole genome shotgun (WGS) entry which is preliminary data.</text>
</comment>
<accession>A0ACC3NBX9</accession>
<name>A0ACC3NBX9_9PEZI</name>
<proteinExistence type="predicted"/>
<dbReference type="EMBL" id="JAUTXU010000063">
    <property type="protein sequence ID" value="KAK3713331.1"/>
    <property type="molecule type" value="Genomic_DNA"/>
</dbReference>
<evidence type="ECO:0000313" key="1">
    <source>
        <dbReference type="EMBL" id="KAK3713331.1"/>
    </source>
</evidence>